<dbReference type="PANTHER" id="PTHR35526:SF3">
    <property type="entry name" value="ANTI-SIGMA-F FACTOR RSBW"/>
    <property type="match status" value="1"/>
</dbReference>
<dbReference type="InterPro" id="IPR003594">
    <property type="entry name" value="HATPase_dom"/>
</dbReference>
<evidence type="ECO:0000256" key="2">
    <source>
        <dbReference type="SAM" id="MobiDB-lite"/>
    </source>
</evidence>
<dbReference type="RefSeq" id="WP_258784659.1">
    <property type="nucleotide sequence ID" value="NZ_JANUGQ010000001.1"/>
</dbReference>
<evidence type="ECO:0000256" key="1">
    <source>
        <dbReference type="ARBA" id="ARBA00022527"/>
    </source>
</evidence>
<dbReference type="Gene3D" id="3.30.565.10">
    <property type="entry name" value="Histidine kinase-like ATPase, C-terminal domain"/>
    <property type="match status" value="1"/>
</dbReference>
<protein>
    <submittedName>
        <fullName evidence="4">ATP-binding protein</fullName>
    </submittedName>
</protein>
<sequence length="161" mass="16270">MTSHRSAAGGRAAGGGVVSGGQVAASRPVRESFSAVIPGELAEVAGVRRLLEQRLTKWGCPEVDAVVLAVHELVANAVRHGCASTGDVVRLAAHYAEGLLLVTVADPSPAPPVPRPAGDGAVDGRGLALVEALTDCWGYGPSPEGPGKQVWCLISGAVPLP</sequence>
<proteinExistence type="predicted"/>
<comment type="caution">
    <text evidence="4">The sequence shown here is derived from an EMBL/GenBank/DDBJ whole genome shotgun (WGS) entry which is preliminary data.</text>
</comment>
<reference evidence="4" key="1">
    <citation type="submission" date="2022-08" db="EMBL/GenBank/DDBJ databases">
        <authorList>
            <person name="Somphong A."/>
            <person name="Phongsopitanun W."/>
        </authorList>
    </citation>
    <scope>NUCLEOTIDE SEQUENCE</scope>
    <source>
        <strain evidence="4">LP05-1</strain>
    </source>
</reference>
<dbReference type="InterPro" id="IPR050267">
    <property type="entry name" value="Anti-sigma-factor_SerPK"/>
</dbReference>
<feature type="compositionally biased region" description="Low complexity" evidence="2">
    <location>
        <begin position="1"/>
        <end position="10"/>
    </location>
</feature>
<dbReference type="InterPro" id="IPR036890">
    <property type="entry name" value="HATPase_C_sf"/>
</dbReference>
<keyword evidence="5" id="KW-1185">Reference proteome</keyword>
<gene>
    <name evidence="4" type="ORF">NX801_00270</name>
</gene>
<dbReference type="PANTHER" id="PTHR35526">
    <property type="entry name" value="ANTI-SIGMA-F FACTOR RSBW-RELATED"/>
    <property type="match status" value="1"/>
</dbReference>
<keyword evidence="1" id="KW-0723">Serine/threonine-protein kinase</keyword>
<evidence type="ECO:0000313" key="5">
    <source>
        <dbReference type="Proteomes" id="UP001431313"/>
    </source>
</evidence>
<feature type="region of interest" description="Disordered" evidence="2">
    <location>
        <begin position="1"/>
        <end position="20"/>
    </location>
</feature>
<name>A0ABT2C9P1_9ACTN</name>
<organism evidence="4 5">
    <name type="scientific">Streptomyces pyxinae</name>
    <dbReference type="NCBI Taxonomy" id="2970734"/>
    <lineage>
        <taxon>Bacteria</taxon>
        <taxon>Bacillati</taxon>
        <taxon>Actinomycetota</taxon>
        <taxon>Actinomycetes</taxon>
        <taxon>Kitasatosporales</taxon>
        <taxon>Streptomycetaceae</taxon>
        <taxon>Streptomyces</taxon>
    </lineage>
</organism>
<dbReference type="GO" id="GO:0005524">
    <property type="term" value="F:ATP binding"/>
    <property type="evidence" value="ECO:0007669"/>
    <property type="project" value="UniProtKB-KW"/>
</dbReference>
<evidence type="ECO:0000259" key="3">
    <source>
        <dbReference type="Pfam" id="PF13581"/>
    </source>
</evidence>
<keyword evidence="1" id="KW-0418">Kinase</keyword>
<keyword evidence="4" id="KW-0067">ATP-binding</keyword>
<feature type="domain" description="Histidine kinase/HSP90-like ATPase" evidence="3">
    <location>
        <begin position="38"/>
        <end position="141"/>
    </location>
</feature>
<dbReference type="Pfam" id="PF13581">
    <property type="entry name" value="HATPase_c_2"/>
    <property type="match status" value="1"/>
</dbReference>
<keyword evidence="4" id="KW-0547">Nucleotide-binding</keyword>
<accession>A0ABT2C9P1</accession>
<dbReference type="EMBL" id="JANUGQ010000001">
    <property type="protein sequence ID" value="MCS0634123.1"/>
    <property type="molecule type" value="Genomic_DNA"/>
</dbReference>
<dbReference type="SUPFAM" id="SSF55874">
    <property type="entry name" value="ATPase domain of HSP90 chaperone/DNA topoisomerase II/histidine kinase"/>
    <property type="match status" value="1"/>
</dbReference>
<keyword evidence="1" id="KW-0808">Transferase</keyword>
<dbReference type="CDD" id="cd16936">
    <property type="entry name" value="HATPase_RsbW-like"/>
    <property type="match status" value="1"/>
</dbReference>
<dbReference type="Proteomes" id="UP001431313">
    <property type="component" value="Unassembled WGS sequence"/>
</dbReference>
<evidence type="ECO:0000313" key="4">
    <source>
        <dbReference type="EMBL" id="MCS0634123.1"/>
    </source>
</evidence>